<organism evidence="7 8">
    <name type="scientific">Breoghania corrubedonensis</name>
    <dbReference type="NCBI Taxonomy" id="665038"/>
    <lineage>
        <taxon>Bacteria</taxon>
        <taxon>Pseudomonadati</taxon>
        <taxon>Pseudomonadota</taxon>
        <taxon>Alphaproteobacteria</taxon>
        <taxon>Hyphomicrobiales</taxon>
        <taxon>Stappiaceae</taxon>
        <taxon>Breoghania</taxon>
    </lineage>
</organism>
<evidence type="ECO:0000259" key="5">
    <source>
        <dbReference type="PROSITE" id="PS51077"/>
    </source>
</evidence>
<feature type="domain" description="IclR-ED" evidence="6">
    <location>
        <begin position="88"/>
        <end position="268"/>
    </location>
</feature>
<keyword evidence="1" id="KW-0805">Transcription regulation</keyword>
<dbReference type="Proteomes" id="UP000244081">
    <property type="component" value="Unassembled WGS sequence"/>
</dbReference>
<dbReference type="InterPro" id="IPR005471">
    <property type="entry name" value="Tscrpt_reg_IclR_N"/>
</dbReference>
<dbReference type="Gene3D" id="3.30.450.40">
    <property type="match status" value="1"/>
</dbReference>
<dbReference type="GO" id="GO:0045892">
    <property type="term" value="P:negative regulation of DNA-templated transcription"/>
    <property type="evidence" value="ECO:0007669"/>
    <property type="project" value="TreeGrafter"/>
</dbReference>
<evidence type="ECO:0000259" key="6">
    <source>
        <dbReference type="PROSITE" id="PS51078"/>
    </source>
</evidence>
<protein>
    <submittedName>
        <fullName evidence="7">IclR family transcriptional regulator</fullName>
    </submittedName>
</protein>
<dbReference type="OrthoDB" id="9807558at2"/>
<dbReference type="GO" id="GO:0003677">
    <property type="term" value="F:DNA binding"/>
    <property type="evidence" value="ECO:0007669"/>
    <property type="project" value="UniProtKB-KW"/>
</dbReference>
<dbReference type="PANTHER" id="PTHR30136:SF24">
    <property type="entry name" value="HTH-TYPE TRANSCRIPTIONAL REPRESSOR ALLR"/>
    <property type="match status" value="1"/>
</dbReference>
<evidence type="ECO:0000256" key="3">
    <source>
        <dbReference type="ARBA" id="ARBA00023163"/>
    </source>
</evidence>
<keyword evidence="3" id="KW-0804">Transcription</keyword>
<dbReference type="AlphaFoldDB" id="A0A2T5VFV1"/>
<evidence type="ECO:0000313" key="7">
    <source>
        <dbReference type="EMBL" id="PTW62630.1"/>
    </source>
</evidence>
<evidence type="ECO:0000313" key="8">
    <source>
        <dbReference type="Proteomes" id="UP000244081"/>
    </source>
</evidence>
<accession>A0A2T5VFV1</accession>
<dbReference type="PANTHER" id="PTHR30136">
    <property type="entry name" value="HELIX-TURN-HELIX TRANSCRIPTIONAL REGULATOR, ICLR FAMILY"/>
    <property type="match status" value="1"/>
</dbReference>
<feature type="region of interest" description="Disordered" evidence="4">
    <location>
        <begin position="1"/>
        <end position="20"/>
    </location>
</feature>
<dbReference type="InterPro" id="IPR029016">
    <property type="entry name" value="GAF-like_dom_sf"/>
</dbReference>
<dbReference type="InterPro" id="IPR036388">
    <property type="entry name" value="WH-like_DNA-bd_sf"/>
</dbReference>
<keyword evidence="8" id="KW-1185">Reference proteome</keyword>
<reference evidence="7 8" key="1">
    <citation type="submission" date="2018-04" db="EMBL/GenBank/DDBJ databases">
        <title>Genomic Encyclopedia of Archaeal and Bacterial Type Strains, Phase II (KMG-II): from individual species to whole genera.</title>
        <authorList>
            <person name="Goeker M."/>
        </authorList>
    </citation>
    <scope>NUCLEOTIDE SEQUENCE [LARGE SCALE GENOMIC DNA]</scope>
    <source>
        <strain evidence="7 8">DSM 23382</strain>
    </source>
</reference>
<evidence type="ECO:0000256" key="2">
    <source>
        <dbReference type="ARBA" id="ARBA00023125"/>
    </source>
</evidence>
<dbReference type="InterPro" id="IPR050707">
    <property type="entry name" value="HTH_MetabolicPath_Reg"/>
</dbReference>
<dbReference type="GO" id="GO:0003700">
    <property type="term" value="F:DNA-binding transcription factor activity"/>
    <property type="evidence" value="ECO:0007669"/>
    <property type="project" value="TreeGrafter"/>
</dbReference>
<dbReference type="EMBL" id="QAYG01000001">
    <property type="protein sequence ID" value="PTW62630.1"/>
    <property type="molecule type" value="Genomic_DNA"/>
</dbReference>
<gene>
    <name evidence="7" type="ORF">C8N35_101676</name>
</gene>
<dbReference type="Pfam" id="PF01614">
    <property type="entry name" value="IclR_C"/>
    <property type="match status" value="1"/>
</dbReference>
<dbReference type="RefSeq" id="WP_107988173.1">
    <property type="nucleotide sequence ID" value="NZ_QAYG01000001.1"/>
</dbReference>
<feature type="domain" description="HTH iclR-type" evidence="5">
    <location>
        <begin position="25"/>
        <end position="87"/>
    </location>
</feature>
<name>A0A2T5VFV1_9HYPH</name>
<dbReference type="InterPro" id="IPR036390">
    <property type="entry name" value="WH_DNA-bd_sf"/>
</dbReference>
<dbReference type="SMART" id="SM00346">
    <property type="entry name" value="HTH_ICLR"/>
    <property type="match status" value="1"/>
</dbReference>
<dbReference type="SUPFAM" id="SSF46785">
    <property type="entry name" value="Winged helix' DNA-binding domain"/>
    <property type="match status" value="1"/>
</dbReference>
<dbReference type="PROSITE" id="PS51078">
    <property type="entry name" value="ICLR_ED"/>
    <property type="match status" value="1"/>
</dbReference>
<dbReference type="InterPro" id="IPR014757">
    <property type="entry name" value="Tscrpt_reg_IclR_C"/>
</dbReference>
<evidence type="ECO:0000256" key="1">
    <source>
        <dbReference type="ARBA" id="ARBA00023015"/>
    </source>
</evidence>
<keyword evidence="2" id="KW-0238">DNA-binding</keyword>
<dbReference type="Gene3D" id="1.10.10.10">
    <property type="entry name" value="Winged helix-like DNA-binding domain superfamily/Winged helix DNA-binding domain"/>
    <property type="match status" value="1"/>
</dbReference>
<dbReference type="SUPFAM" id="SSF55781">
    <property type="entry name" value="GAF domain-like"/>
    <property type="match status" value="1"/>
</dbReference>
<comment type="caution">
    <text evidence="7">The sequence shown here is derived from an EMBL/GenBank/DDBJ whole genome shotgun (WGS) entry which is preliminary data.</text>
</comment>
<dbReference type="Pfam" id="PF09339">
    <property type="entry name" value="HTH_IclR"/>
    <property type="match status" value="1"/>
</dbReference>
<proteinExistence type="predicted"/>
<evidence type="ECO:0000256" key="4">
    <source>
        <dbReference type="SAM" id="MobiDB-lite"/>
    </source>
</evidence>
<dbReference type="PROSITE" id="PS51077">
    <property type="entry name" value="HTH_ICLR"/>
    <property type="match status" value="1"/>
</dbReference>
<sequence length="272" mass="29583">MRRKNSEEGEAAPEGETGQGATKYVGAVENAVAILRFLTHAHGPAGVARIARETEINVSTTFNIARTLAKEGLVAFDPETKEYRPGVGLLEFSVPLLGTNQVDLLQPRLSELAETHKALIGLWKVTPGDRIVLVDREVKGTVVRVDMQLGSRLPALIGAIGRCVAASRGLPRADLKRRFAELRWQNPPSFEDYARDVDKARETGFAFDRGNLFQGVDIVAAAVLDERGNARLGISGITIRDQMSEAELEALARELADVARYFAATLYGRTSG</sequence>